<comment type="caution">
    <text evidence="1">The sequence shown here is derived from an EMBL/GenBank/DDBJ whole genome shotgun (WGS) entry which is preliminary data.</text>
</comment>
<gene>
    <name evidence="1" type="ORF">PF66_01532</name>
</gene>
<accession>A0A0M9GIA6</accession>
<dbReference type="EMBL" id="JSYZ01000004">
    <property type="protein sequence ID" value="KPA91949.1"/>
    <property type="molecule type" value="Genomic_DNA"/>
</dbReference>
<sequence>MLNQASFQIGNALQLGGIMARHATQSFIFKAGL</sequence>
<dbReference type="PATRIC" id="fig|50340.43.peg.4689"/>
<dbReference type="AlphaFoldDB" id="A0A0M9GIA6"/>
<organism evidence="1 2">
    <name type="scientific">Pseudomonas asplenii</name>
    <dbReference type="NCBI Taxonomy" id="53407"/>
    <lineage>
        <taxon>Bacteria</taxon>
        <taxon>Pseudomonadati</taxon>
        <taxon>Pseudomonadota</taxon>
        <taxon>Gammaproteobacteria</taxon>
        <taxon>Pseudomonadales</taxon>
        <taxon>Pseudomonadaceae</taxon>
        <taxon>Pseudomonas</taxon>
    </lineage>
</organism>
<name>A0A0M9GIA6_9PSED</name>
<evidence type="ECO:0000313" key="1">
    <source>
        <dbReference type="EMBL" id="KPA91949.1"/>
    </source>
</evidence>
<keyword evidence="2" id="KW-1185">Reference proteome</keyword>
<reference evidence="1 2" key="1">
    <citation type="journal article" date="2015" name="PLoS ONE">
        <title>Rice-Infecting Pseudomonas Genomes Are Highly Accessorized and Harbor Multiple Putative Virulence Mechanisms to Cause Sheath Brown Rot.</title>
        <authorList>
            <person name="Quibod I.L."/>
            <person name="Grande G."/>
            <person name="Oreiro E.G."/>
            <person name="Borja F.N."/>
            <person name="Dossa G.S."/>
            <person name="Mauleon R."/>
            <person name="Cruz C.V."/>
            <person name="Oliva R."/>
        </authorList>
    </citation>
    <scope>NUCLEOTIDE SEQUENCE [LARGE SCALE GENOMIC DNA]</scope>
    <source>
        <strain evidence="1 2">IRRI 6609</strain>
    </source>
</reference>
<dbReference type="Proteomes" id="UP000037931">
    <property type="component" value="Unassembled WGS sequence"/>
</dbReference>
<evidence type="ECO:0000313" key="2">
    <source>
        <dbReference type="Proteomes" id="UP000037931"/>
    </source>
</evidence>
<proteinExistence type="predicted"/>
<protein>
    <submittedName>
        <fullName evidence="1">Uncharacterized protein</fullName>
    </submittedName>
</protein>